<feature type="domain" description="HTH asnC-type" evidence="5">
    <location>
        <begin position="8"/>
        <end position="47"/>
    </location>
</feature>
<dbReference type="InterPro" id="IPR019887">
    <property type="entry name" value="Tscrpt_reg_AsnC/Lrp_C"/>
</dbReference>
<sequence length="335" mass="36897">MQSSLTTDEQDLEIIHALQDAPRATWREIGGRMGIDPVTAARRWQALSDAGLARITAYPRVTTWAKDHCNAFIELDLEPAARDHAVEVLSRVPQIVSISIISSGRDLFLTLLTPDLATLSRVVLQQLHALPGLRRTRTYTVTTVYGEGNRWRVGALPGGHHCPQPREGSVWKLRHQEVLRALHDGRRTAVDIGAAIGRSGAAVRRWLNEMMEDGLLSFRCEVAQPITGWPIATTFWARVPPDQLDETATKLAARTEVRLCAAVTGSDNLIMTLWLRSLGDIQRVEAELATSLPQLTLTDRAVTLRAVKRMGCLLGESGHITEVVPIDPWAPGISA</sequence>
<dbReference type="InterPro" id="IPR019888">
    <property type="entry name" value="Tscrpt_reg_AsnC-like"/>
</dbReference>
<keyword evidence="1" id="KW-0805">Transcription regulation</keyword>
<dbReference type="Pfam" id="PF13404">
    <property type="entry name" value="HTH_AsnC-type"/>
    <property type="match status" value="1"/>
</dbReference>
<evidence type="ECO:0000313" key="6">
    <source>
        <dbReference type="EMBL" id="PWK87280.1"/>
    </source>
</evidence>
<evidence type="ECO:0000256" key="2">
    <source>
        <dbReference type="ARBA" id="ARBA00023125"/>
    </source>
</evidence>
<dbReference type="EMBL" id="QGHB01000004">
    <property type="protein sequence ID" value="PWK87280.1"/>
    <property type="molecule type" value="Genomic_DNA"/>
</dbReference>
<dbReference type="Pfam" id="PF01037">
    <property type="entry name" value="AsnC_trans_reg"/>
    <property type="match status" value="2"/>
</dbReference>
<evidence type="ECO:0000259" key="5">
    <source>
        <dbReference type="Pfam" id="PF13404"/>
    </source>
</evidence>
<name>A0A316I4H8_9PSEU</name>
<evidence type="ECO:0000313" key="7">
    <source>
        <dbReference type="Proteomes" id="UP000246005"/>
    </source>
</evidence>
<evidence type="ECO:0000256" key="1">
    <source>
        <dbReference type="ARBA" id="ARBA00023015"/>
    </source>
</evidence>
<organism evidence="6 7">
    <name type="scientific">Lentzea atacamensis</name>
    <dbReference type="NCBI Taxonomy" id="531938"/>
    <lineage>
        <taxon>Bacteria</taxon>
        <taxon>Bacillati</taxon>
        <taxon>Actinomycetota</taxon>
        <taxon>Actinomycetes</taxon>
        <taxon>Pseudonocardiales</taxon>
        <taxon>Pseudonocardiaceae</taxon>
        <taxon>Lentzea</taxon>
    </lineage>
</organism>
<comment type="caution">
    <text evidence="6">The sequence shown here is derived from an EMBL/GenBank/DDBJ whole genome shotgun (WGS) entry which is preliminary data.</text>
</comment>
<evidence type="ECO:0000259" key="4">
    <source>
        <dbReference type="Pfam" id="PF01037"/>
    </source>
</evidence>
<dbReference type="InterPro" id="IPR036390">
    <property type="entry name" value="WH_DNA-bd_sf"/>
</dbReference>
<dbReference type="Gene3D" id="3.30.70.920">
    <property type="match status" value="2"/>
</dbReference>
<dbReference type="PANTHER" id="PTHR30154:SF34">
    <property type="entry name" value="TRANSCRIPTIONAL REGULATOR AZLB"/>
    <property type="match status" value="1"/>
</dbReference>
<dbReference type="SMART" id="SM00344">
    <property type="entry name" value="HTH_ASNC"/>
    <property type="match status" value="1"/>
</dbReference>
<dbReference type="GO" id="GO:0043565">
    <property type="term" value="F:sequence-specific DNA binding"/>
    <property type="evidence" value="ECO:0007669"/>
    <property type="project" value="InterPro"/>
</dbReference>
<dbReference type="Gene3D" id="1.10.10.10">
    <property type="entry name" value="Winged helix-like DNA-binding domain superfamily/Winged helix DNA-binding domain"/>
    <property type="match status" value="1"/>
</dbReference>
<dbReference type="RefSeq" id="WP_109636870.1">
    <property type="nucleotide sequence ID" value="NZ_QGHB01000004.1"/>
</dbReference>
<feature type="domain" description="Transcription regulator AsnC/Lrp ligand binding" evidence="4">
    <location>
        <begin position="73"/>
        <end position="141"/>
    </location>
</feature>
<dbReference type="AlphaFoldDB" id="A0A316I4H8"/>
<keyword evidence="2" id="KW-0238">DNA-binding</keyword>
<reference evidence="6 7" key="1">
    <citation type="submission" date="2018-05" db="EMBL/GenBank/DDBJ databases">
        <title>Genomic Encyclopedia of Type Strains, Phase IV (KMG-IV): sequencing the most valuable type-strain genomes for metagenomic binning, comparative biology and taxonomic classification.</title>
        <authorList>
            <person name="Goeker M."/>
        </authorList>
    </citation>
    <scope>NUCLEOTIDE SEQUENCE [LARGE SCALE GENOMIC DNA]</scope>
    <source>
        <strain evidence="6 7">DSM 45480</strain>
    </source>
</reference>
<keyword evidence="3" id="KW-0804">Transcription</keyword>
<proteinExistence type="predicted"/>
<dbReference type="PANTHER" id="PTHR30154">
    <property type="entry name" value="LEUCINE-RESPONSIVE REGULATORY PROTEIN"/>
    <property type="match status" value="1"/>
</dbReference>
<accession>A0A316I4H8</accession>
<gene>
    <name evidence="6" type="ORF">C8D88_104441</name>
</gene>
<dbReference type="GO" id="GO:0043200">
    <property type="term" value="P:response to amino acid"/>
    <property type="evidence" value="ECO:0007669"/>
    <property type="project" value="TreeGrafter"/>
</dbReference>
<dbReference type="SUPFAM" id="SSF46785">
    <property type="entry name" value="Winged helix' DNA-binding domain"/>
    <property type="match status" value="2"/>
</dbReference>
<dbReference type="Proteomes" id="UP000246005">
    <property type="component" value="Unassembled WGS sequence"/>
</dbReference>
<feature type="domain" description="Transcription regulator AsnC/Lrp ligand binding" evidence="4">
    <location>
        <begin position="238"/>
        <end position="299"/>
    </location>
</feature>
<dbReference type="InterPro" id="IPR036388">
    <property type="entry name" value="WH-like_DNA-bd_sf"/>
</dbReference>
<dbReference type="GO" id="GO:0005829">
    <property type="term" value="C:cytosol"/>
    <property type="evidence" value="ECO:0007669"/>
    <property type="project" value="TreeGrafter"/>
</dbReference>
<protein>
    <submittedName>
        <fullName evidence="6">AsnC family transcriptional regulator</fullName>
    </submittedName>
</protein>
<dbReference type="InterPro" id="IPR011008">
    <property type="entry name" value="Dimeric_a/b-barrel"/>
</dbReference>
<dbReference type="InterPro" id="IPR000485">
    <property type="entry name" value="AsnC-type_HTH_dom"/>
</dbReference>
<evidence type="ECO:0000256" key="3">
    <source>
        <dbReference type="ARBA" id="ARBA00023163"/>
    </source>
</evidence>
<dbReference type="SUPFAM" id="SSF54909">
    <property type="entry name" value="Dimeric alpha+beta barrel"/>
    <property type="match status" value="2"/>
</dbReference>